<dbReference type="Proteomes" id="UP000018144">
    <property type="component" value="Unassembled WGS sequence"/>
</dbReference>
<dbReference type="AlphaFoldDB" id="U4KWK2"/>
<proteinExistence type="predicted"/>
<evidence type="ECO:0000313" key="2">
    <source>
        <dbReference type="Proteomes" id="UP000018144"/>
    </source>
</evidence>
<dbReference type="OrthoDB" id="6079484at2759"/>
<reference evidence="1 2" key="1">
    <citation type="journal article" date="2013" name="PLoS Genet.">
        <title>The genome and development-dependent transcriptomes of Pyronema confluens: a window into fungal evolution.</title>
        <authorList>
            <person name="Traeger S."/>
            <person name="Altegoer F."/>
            <person name="Freitag M."/>
            <person name="Gabaldon T."/>
            <person name="Kempken F."/>
            <person name="Kumar A."/>
            <person name="Marcet-Houben M."/>
            <person name="Poggeler S."/>
            <person name="Stajich J.E."/>
            <person name="Nowrousian M."/>
        </authorList>
    </citation>
    <scope>NUCLEOTIDE SEQUENCE [LARGE SCALE GENOMIC DNA]</scope>
    <source>
        <strain evidence="2">CBS 100304</strain>
        <tissue evidence="1">Vegetative mycelium</tissue>
    </source>
</reference>
<protein>
    <submittedName>
        <fullName evidence="1">Uncharacterized protein</fullName>
    </submittedName>
</protein>
<keyword evidence="2" id="KW-1185">Reference proteome</keyword>
<evidence type="ECO:0000313" key="1">
    <source>
        <dbReference type="EMBL" id="CCX06277.1"/>
    </source>
</evidence>
<name>U4KWK2_PYROM</name>
<organism evidence="1 2">
    <name type="scientific">Pyronema omphalodes (strain CBS 100304)</name>
    <name type="common">Pyronema confluens</name>
    <dbReference type="NCBI Taxonomy" id="1076935"/>
    <lineage>
        <taxon>Eukaryota</taxon>
        <taxon>Fungi</taxon>
        <taxon>Dikarya</taxon>
        <taxon>Ascomycota</taxon>
        <taxon>Pezizomycotina</taxon>
        <taxon>Pezizomycetes</taxon>
        <taxon>Pezizales</taxon>
        <taxon>Pyronemataceae</taxon>
        <taxon>Pyronema</taxon>
    </lineage>
</organism>
<accession>U4KWK2</accession>
<sequence length="126" mass="14536">MHYLIPVPKETSCQRVASKKNGVTRESSDTLFQFVDGSQQATLGRVKPKISLENHSSPTVFSIFEVIQWCQHDVILGHDFVFDHKVFDEDKMHHFVDVIKQTGFNIVKISKRCRKARVLNRLRLAV</sequence>
<dbReference type="EMBL" id="HF935285">
    <property type="protein sequence ID" value="CCX06277.1"/>
    <property type="molecule type" value="Genomic_DNA"/>
</dbReference>
<gene>
    <name evidence="1" type="ORF">PCON_05864</name>
</gene>